<feature type="chain" id="PRO_5043204788" evidence="3">
    <location>
        <begin position="36"/>
        <end position="911"/>
    </location>
</feature>
<dbReference type="Gene3D" id="2.60.40.10">
    <property type="entry name" value="Immunoglobulins"/>
    <property type="match status" value="2"/>
</dbReference>
<dbReference type="SUPFAM" id="SSF51126">
    <property type="entry name" value="Pectin lyase-like"/>
    <property type="match status" value="1"/>
</dbReference>
<dbReference type="InterPro" id="IPR036116">
    <property type="entry name" value="FN3_sf"/>
</dbReference>
<dbReference type="SUPFAM" id="SSF49265">
    <property type="entry name" value="Fibronectin type III"/>
    <property type="match status" value="1"/>
</dbReference>
<dbReference type="InterPro" id="IPR011050">
    <property type="entry name" value="Pectin_lyase_fold/virulence"/>
</dbReference>
<keyword evidence="1 3" id="KW-0732">Signal</keyword>
<feature type="domain" description="Fibronectin type-III" evidence="4">
    <location>
        <begin position="482"/>
        <end position="573"/>
    </location>
</feature>
<dbReference type="Pfam" id="PF18962">
    <property type="entry name" value="Por_Secre_tail"/>
    <property type="match status" value="1"/>
</dbReference>
<dbReference type="EMBL" id="QWDN01000002">
    <property type="protein sequence ID" value="TEB44868.1"/>
    <property type="molecule type" value="Genomic_DNA"/>
</dbReference>
<dbReference type="SMART" id="SM00758">
    <property type="entry name" value="PA14"/>
    <property type="match status" value="1"/>
</dbReference>
<dbReference type="PROSITE" id="PS50853">
    <property type="entry name" value="FN3"/>
    <property type="match status" value="2"/>
</dbReference>
<reference evidence="6" key="3">
    <citation type="submission" date="2019-03" db="EMBL/GenBank/DDBJ databases">
        <authorList>
            <person name="Whitman W."/>
            <person name="Huntemann M."/>
            <person name="Clum A."/>
            <person name="Pillay M."/>
            <person name="Palaniappan K."/>
            <person name="Varghese N."/>
            <person name="Mikhailova N."/>
            <person name="Stamatis D."/>
            <person name="Reddy T."/>
            <person name="Daum C."/>
            <person name="Shapiro N."/>
            <person name="Ivanova N."/>
            <person name="Kyrpides N."/>
            <person name="Woyke T."/>
        </authorList>
    </citation>
    <scope>NUCLEOTIDE SEQUENCE</scope>
    <source>
        <strain evidence="6">P5626</strain>
    </source>
</reference>
<dbReference type="InterPro" id="IPR011658">
    <property type="entry name" value="PA14_dom"/>
</dbReference>
<dbReference type="InterPro" id="IPR026444">
    <property type="entry name" value="Secre_tail"/>
</dbReference>
<dbReference type="Pfam" id="PF00041">
    <property type="entry name" value="fn3"/>
    <property type="match status" value="1"/>
</dbReference>
<dbReference type="Proteomes" id="UP000295270">
    <property type="component" value="Unassembled WGS sequence"/>
</dbReference>
<dbReference type="InterPro" id="IPR035953">
    <property type="entry name" value="Dextranase_N-ter"/>
</dbReference>
<dbReference type="InterPro" id="IPR003961">
    <property type="entry name" value="FN3_dom"/>
</dbReference>
<name>A0A4Y7UG41_9FLAO</name>
<sequence length="911" mass="100752">MNKKKTLFQRSKHRKKNVITLLICAMQCISFQVYSQTLVIPPDPGNLSSVEGLIRSADYKVEVKKSGDTNFTECFVYKTINSWTASSIFTAKPQESASFTNISFSNTAVDVRITTNFNASNVTIRPLNYGISSVRNGNVITFRLDKPVKISIEVNNRLKPLFLFADTPDIAPSASQTTYFYGPGVHKIGLAKKLKSNDKVYIAAGAVVEGSFFIPWNTQNISIKGRGILTMGEWKHTSTDLTWLGEHSAIKANGVSNLEMEGIIFANITGWNLSIYNSDNLTHDNQYRNLKMINWNGNTDGIWVNGDKNIVDDCFIFNNDDCIMSHGSTNSKVSNMVFWGGPWGRILWLPSFFATSNFTMENINVIGRDGSYEPLILVQREKDMSQINFKNIRFEQRASAKFLEIENAKNGKIKNWKFTDITLDDQKNDEGFILGNATGTVDDITFSNLKMGGKVITSIEESKMTKNAYATNIKFDTAIITAPSGFKAGSVADTQLTLSWLDNSDNETEFVLERRNVTAGGDYALVKSLTPGTTTFKDTGLIPGTSYNYRISAKNSNSQSSFVYLSNVTTLSAPVLAPSALSVTAVEATQATLKWVDNSNNETEFVVDRRSITDGEEYALVKSFSANSTFFTDQTLSPDKEYRYRLSAKNGDRVSDFAYSDIFKTPEAPGTGLQGVYYNNTDFTGTFVSRVDSNINFNWGSGSPATDIQADTFSARWTGLIKPGYTETYTFYTTSDDGIRLWIDDVLLINKWVNQGSTEHKATIQLNAGQKYKINAEYFENTVNALAQLSWSSTSLKKEIVPQSSLYPSSASLAKKIAGANSEGEISDNAVKVYPNPAKGVLHFTLSGAVQNSIVAELSSQEAKIIKNEKYNGVNINNTFTFDIGGLAAGIYFLKIYNGSQTTVKKIIISQ</sequence>
<dbReference type="CDD" id="cd00063">
    <property type="entry name" value="FN3"/>
    <property type="match status" value="2"/>
</dbReference>
<dbReference type="NCBIfam" id="TIGR04183">
    <property type="entry name" value="Por_Secre_tail"/>
    <property type="match status" value="1"/>
</dbReference>
<proteinExistence type="predicted"/>
<evidence type="ECO:0000256" key="1">
    <source>
        <dbReference type="ARBA" id="ARBA00022729"/>
    </source>
</evidence>
<keyword evidence="2" id="KW-0677">Repeat</keyword>
<dbReference type="RefSeq" id="WP_132033481.1">
    <property type="nucleotide sequence ID" value="NZ_QWDN01000002.1"/>
</dbReference>
<dbReference type="InterPro" id="IPR037524">
    <property type="entry name" value="PA14/GLEYA"/>
</dbReference>
<evidence type="ECO:0000313" key="9">
    <source>
        <dbReference type="Proteomes" id="UP000298340"/>
    </source>
</evidence>
<accession>A0A4Y7UG41</accession>
<evidence type="ECO:0000256" key="3">
    <source>
        <dbReference type="SAM" id="SignalP"/>
    </source>
</evidence>
<reference evidence="7 9" key="2">
    <citation type="journal article" date="2018" name="Syst. Appl. Microbiol.">
        <title>Flavobacterium circumlabens sp. nov. and Flavobacterium cupreum sp. nov., two psychrotrophic species isolated from Antarctic environmental samples.</title>
        <authorList>
            <person name="Kralova S."/>
            <person name="Busse H.J."/>
            <person name="Svec P."/>
            <person name="Maslanova I."/>
            <person name="Stankova E."/>
            <person name="Bartak M."/>
            <person name="Sedlacek I."/>
        </authorList>
    </citation>
    <scope>NUCLEOTIDE SEQUENCE [LARGE SCALE GENOMIC DNA]</scope>
    <source>
        <strain evidence="7 9">CCM 8828</strain>
    </source>
</reference>
<dbReference type="InterPro" id="IPR013783">
    <property type="entry name" value="Ig-like_fold"/>
</dbReference>
<dbReference type="PANTHER" id="PTHR46708">
    <property type="entry name" value="TENASCIN"/>
    <property type="match status" value="1"/>
</dbReference>
<dbReference type="EMBL" id="SLWA01000002">
    <property type="protein sequence ID" value="TCN59586.1"/>
    <property type="molecule type" value="Genomic_DNA"/>
</dbReference>
<keyword evidence="8" id="KW-1185">Reference proteome</keyword>
<dbReference type="InterPro" id="IPR050991">
    <property type="entry name" value="ECM_Regulatory_Proteins"/>
</dbReference>
<reference evidence="6 8" key="1">
    <citation type="journal article" date="2015" name="Stand. Genomic Sci.">
        <title>Genomic Encyclopedia of Bacterial and Archaeal Type Strains, Phase III: the genomes of soil and plant-associated and newly described type strains.</title>
        <authorList>
            <person name="Whitman W.B."/>
            <person name="Woyke T."/>
            <person name="Klenk H.P."/>
            <person name="Zhou Y."/>
            <person name="Lilburn T.G."/>
            <person name="Beck B.J."/>
            <person name="De Vos P."/>
            <person name="Vandamme P."/>
            <person name="Eisen J.A."/>
            <person name="Garrity G."/>
            <person name="Hugenholtz P."/>
            <person name="Kyrpides N.C."/>
        </authorList>
    </citation>
    <scope>NUCLEOTIDE SEQUENCE [LARGE SCALE GENOMIC DNA]</scope>
    <source>
        <strain evidence="6 8">P5626</strain>
    </source>
</reference>
<feature type="signal peptide" evidence="3">
    <location>
        <begin position="1"/>
        <end position="35"/>
    </location>
</feature>
<gene>
    <name evidence="7" type="ORF">D0809_06670</name>
    <name evidence="6" type="ORF">EV142_102204</name>
</gene>
<evidence type="ECO:0000259" key="5">
    <source>
        <dbReference type="PROSITE" id="PS51820"/>
    </source>
</evidence>
<feature type="domain" description="PA14" evidence="5">
    <location>
        <begin position="668"/>
        <end position="805"/>
    </location>
</feature>
<evidence type="ECO:0000313" key="7">
    <source>
        <dbReference type="EMBL" id="TEB44868.1"/>
    </source>
</evidence>
<dbReference type="OrthoDB" id="9795222at2"/>
<organism evidence="7 9">
    <name type="scientific">Flavobacterium circumlabens</name>
    <dbReference type="NCBI Taxonomy" id="2133765"/>
    <lineage>
        <taxon>Bacteria</taxon>
        <taxon>Pseudomonadati</taxon>
        <taxon>Bacteroidota</taxon>
        <taxon>Flavobacteriia</taxon>
        <taxon>Flavobacteriales</taxon>
        <taxon>Flavobacteriaceae</taxon>
        <taxon>Flavobacterium</taxon>
    </lineage>
</organism>
<comment type="caution">
    <text evidence="7">The sequence shown here is derived from an EMBL/GenBank/DDBJ whole genome shotgun (WGS) entry which is preliminary data.</text>
</comment>
<evidence type="ECO:0000313" key="6">
    <source>
        <dbReference type="EMBL" id="TCN59586.1"/>
    </source>
</evidence>
<dbReference type="Gene3D" id="2.160.20.10">
    <property type="entry name" value="Single-stranded right-handed beta-helix, Pectin lyase-like"/>
    <property type="match status" value="1"/>
</dbReference>
<dbReference type="Pfam" id="PF07691">
    <property type="entry name" value="PA14"/>
    <property type="match status" value="1"/>
</dbReference>
<dbReference type="PANTHER" id="PTHR46708:SF2">
    <property type="entry name" value="FIBRONECTIN TYPE-III DOMAIN-CONTAINING PROTEIN"/>
    <property type="match status" value="1"/>
</dbReference>
<protein>
    <submittedName>
        <fullName evidence="6">Secreted protein (Por secretion system target)</fullName>
    </submittedName>
    <submittedName>
        <fullName evidence="7">T9SS C-terminal target domain-containing protein</fullName>
    </submittedName>
</protein>
<dbReference type="InterPro" id="IPR012334">
    <property type="entry name" value="Pectin_lyas_fold"/>
</dbReference>
<dbReference type="PROSITE" id="PS51820">
    <property type="entry name" value="PA14"/>
    <property type="match status" value="1"/>
</dbReference>
<evidence type="ECO:0000313" key="8">
    <source>
        <dbReference type="Proteomes" id="UP000295270"/>
    </source>
</evidence>
<dbReference type="SUPFAM" id="SSF56988">
    <property type="entry name" value="Anthrax protective antigen"/>
    <property type="match status" value="1"/>
</dbReference>
<dbReference type="AlphaFoldDB" id="A0A4Y7UG41"/>
<evidence type="ECO:0000256" key="2">
    <source>
        <dbReference type="ARBA" id="ARBA00022737"/>
    </source>
</evidence>
<feature type="domain" description="Fibronectin type-III" evidence="4">
    <location>
        <begin position="577"/>
        <end position="668"/>
    </location>
</feature>
<dbReference type="Proteomes" id="UP000298340">
    <property type="component" value="Unassembled WGS sequence"/>
</dbReference>
<dbReference type="SMART" id="SM00060">
    <property type="entry name" value="FN3"/>
    <property type="match status" value="2"/>
</dbReference>
<dbReference type="Gene3D" id="2.60.350.10">
    <property type="entry name" value="Dextranase, N-terminal"/>
    <property type="match status" value="1"/>
</dbReference>
<dbReference type="Gene3D" id="3.90.182.10">
    <property type="entry name" value="Toxin - Anthrax Protective Antigen,domain 1"/>
    <property type="match status" value="1"/>
</dbReference>
<evidence type="ECO:0000259" key="4">
    <source>
        <dbReference type="PROSITE" id="PS50853"/>
    </source>
</evidence>